<feature type="transmembrane region" description="Helical" evidence="12">
    <location>
        <begin position="520"/>
        <end position="544"/>
    </location>
</feature>
<evidence type="ECO:0000256" key="4">
    <source>
        <dbReference type="ARBA" id="ARBA00022692"/>
    </source>
</evidence>
<feature type="transmembrane region" description="Helical" evidence="12">
    <location>
        <begin position="99"/>
        <end position="120"/>
    </location>
</feature>
<feature type="transmembrane region" description="Helical" evidence="12">
    <location>
        <begin position="440"/>
        <end position="461"/>
    </location>
</feature>
<keyword evidence="15" id="KW-0378">Hydrolase</keyword>
<feature type="transmembrane region" description="Helical" evidence="12">
    <location>
        <begin position="69"/>
        <end position="87"/>
    </location>
</feature>
<dbReference type="InParanoid" id="A0A3N4LJE2"/>
<dbReference type="GO" id="GO:0140359">
    <property type="term" value="F:ABC-type transporter activity"/>
    <property type="evidence" value="ECO:0007669"/>
    <property type="project" value="InterPro"/>
</dbReference>
<dbReference type="SUPFAM" id="SSF52540">
    <property type="entry name" value="P-loop containing nucleoside triphosphate hydrolases"/>
    <property type="match status" value="2"/>
</dbReference>
<dbReference type="PANTHER" id="PTHR24223:SF456">
    <property type="entry name" value="MULTIDRUG RESISTANCE-ASSOCIATED PROTEIN LETHAL(2)03659"/>
    <property type="match status" value="1"/>
</dbReference>
<dbReference type="PROSITE" id="PS50929">
    <property type="entry name" value="ABC_TM1F"/>
    <property type="match status" value="2"/>
</dbReference>
<evidence type="ECO:0000256" key="12">
    <source>
        <dbReference type="SAM" id="Phobius"/>
    </source>
</evidence>
<dbReference type="InterPro" id="IPR027417">
    <property type="entry name" value="P-loop_NTPase"/>
</dbReference>
<dbReference type="CDD" id="cd18604">
    <property type="entry name" value="ABC_6TM_VMR1_D2_like"/>
    <property type="match status" value="1"/>
</dbReference>
<dbReference type="InterPro" id="IPR036640">
    <property type="entry name" value="ABC1_TM_sf"/>
</dbReference>
<name>A0A3N4LJE2_9PEZI</name>
<feature type="domain" description="ABC transporter" evidence="13">
    <location>
        <begin position="1268"/>
        <end position="1524"/>
    </location>
</feature>
<dbReference type="InterPro" id="IPR003439">
    <property type="entry name" value="ABC_transporter-like_ATP-bd"/>
</dbReference>
<evidence type="ECO:0000313" key="15">
    <source>
        <dbReference type="EMBL" id="RPB21589.1"/>
    </source>
</evidence>
<evidence type="ECO:0000313" key="16">
    <source>
        <dbReference type="Proteomes" id="UP000267821"/>
    </source>
</evidence>
<feature type="transmembrane region" description="Helical" evidence="12">
    <location>
        <begin position="161"/>
        <end position="178"/>
    </location>
</feature>
<feature type="transmembrane region" description="Helical" evidence="12">
    <location>
        <begin position="415"/>
        <end position="434"/>
    </location>
</feature>
<keyword evidence="3" id="KW-0813">Transport</keyword>
<keyword evidence="9 12" id="KW-0472">Membrane</keyword>
<feature type="transmembrane region" description="Helical" evidence="12">
    <location>
        <begin position="1207"/>
        <end position="1226"/>
    </location>
</feature>
<dbReference type="InterPro" id="IPR003593">
    <property type="entry name" value="AAA+_ATPase"/>
</dbReference>
<evidence type="ECO:0000256" key="6">
    <source>
        <dbReference type="ARBA" id="ARBA00022741"/>
    </source>
</evidence>
<feature type="region of interest" description="Disordered" evidence="11">
    <location>
        <begin position="364"/>
        <end position="385"/>
    </location>
</feature>
<keyword evidence="5" id="KW-0677">Repeat</keyword>
<dbReference type="GO" id="GO:0016020">
    <property type="term" value="C:membrane"/>
    <property type="evidence" value="ECO:0007669"/>
    <property type="project" value="UniProtKB-SubCell"/>
</dbReference>
<dbReference type="SMART" id="SM00382">
    <property type="entry name" value="AAA"/>
    <property type="match status" value="2"/>
</dbReference>
<evidence type="ECO:0000256" key="9">
    <source>
        <dbReference type="ARBA" id="ARBA00023136"/>
    </source>
</evidence>
<dbReference type="InterPro" id="IPR017871">
    <property type="entry name" value="ABC_transporter-like_CS"/>
</dbReference>
<feature type="transmembrane region" description="Helical" evidence="12">
    <location>
        <begin position="132"/>
        <end position="149"/>
    </location>
</feature>
<dbReference type="CDD" id="cd18596">
    <property type="entry name" value="ABC_6TM_VMR1_D1_like"/>
    <property type="match status" value="1"/>
</dbReference>
<dbReference type="InterPro" id="IPR011527">
    <property type="entry name" value="ABC1_TM_dom"/>
</dbReference>
<evidence type="ECO:0000256" key="10">
    <source>
        <dbReference type="ARBA" id="ARBA00023180"/>
    </source>
</evidence>
<dbReference type="InterPro" id="IPR050173">
    <property type="entry name" value="ABC_transporter_C-like"/>
</dbReference>
<dbReference type="PANTHER" id="PTHR24223">
    <property type="entry name" value="ATP-BINDING CASSETTE SUB-FAMILY C"/>
    <property type="match status" value="1"/>
</dbReference>
<feature type="domain" description="ABC transmembrane type-1" evidence="14">
    <location>
        <begin position="930"/>
        <end position="1234"/>
    </location>
</feature>
<dbReference type="PROSITE" id="PS50893">
    <property type="entry name" value="ABC_TRANSPORTER_2"/>
    <property type="match status" value="2"/>
</dbReference>
<feature type="region of interest" description="Disordered" evidence="11">
    <location>
        <begin position="877"/>
        <end position="906"/>
    </location>
</feature>
<keyword evidence="6" id="KW-0547">Nucleotide-binding</keyword>
<keyword evidence="4 12" id="KW-0812">Transmembrane</keyword>
<dbReference type="EMBL" id="ML121558">
    <property type="protein sequence ID" value="RPB21589.1"/>
    <property type="molecule type" value="Genomic_DNA"/>
</dbReference>
<protein>
    <submittedName>
        <fullName evidence="15">P-loop containing nucleoside triphosphate hydrolase protein</fullName>
    </submittedName>
</protein>
<feature type="transmembrane region" description="Helical" evidence="12">
    <location>
        <begin position="1182"/>
        <end position="1201"/>
    </location>
</feature>
<dbReference type="Gene3D" id="1.20.1560.10">
    <property type="entry name" value="ABC transporter type 1, transmembrane domain"/>
    <property type="match status" value="2"/>
</dbReference>
<evidence type="ECO:0000256" key="5">
    <source>
        <dbReference type="ARBA" id="ARBA00022737"/>
    </source>
</evidence>
<dbReference type="OrthoDB" id="6500128at2759"/>
<sequence length="1546" mass="171991">MAIDVSTQAAVSTGTLAVVSLCIIPFLYRNAYVLRNRKSYKLVDSVYRDEDGVATKESQKRYSVRIQKYLLVLSCVAGTALALSDAIQITVKRNATEAVYLWLHVATWMLLTIQSIYTFLEPRCTHVFSSAARLAPLLSLVGMSVAGVVTSKRGELSAQLSYGQIGAAVLAIIVSINIPRRPDVYNDKEELIDQMRTVSIYSRYSFGWANRLLWKAAREGRLEETDLPKMDARRRATILEEGFYKVKNLKDSSLLIHLAKAHAPTFILQTLMTLVASIVTFSPQFFLYKILKVMEARNAGVDVGYAAWLWVAALGLNKLLDAVLLAFLYWLSFMGLNIPIRSQLSAVIFRKTLLKKDVKGSQKVEEGEQGENLSSLLEEDEGDDDDDLKNLKQGKINLLAIDATRIADLAAYSNVFAESFFGIVIGFSGLVVIIGWKSLLAGLAVVLFIIPINIMVSKRYAEAQDKLMKIRDQKMAAVSEALQGIRQIKFSALEKQWEERIFEVRREELKTLRSAFINDTLLIACWIANPVLLSVAALSVYSYINGSLLPSTAFTALAIFNELEFVLSVVPEVTTELLDAVVSSKRIQDYLHSAEKVPYTKFADEIAIRDACIAWAADGNEDAKDRFVLREVNIDFPKHELSLVSGKTGSGKSLLLAALLGEADLLKGHVELPEPPNWKLRFDSKATPANWVLPNAIAYVAQIPWMENASIRDNVLFGLPYDDVRYKKTIHACALEQDFSMLTDGEFTEIGANGINLSGGQRWRVSFARALYSRAGILILDDIFSAVDAHVGRHIFEEGLCGDLAKGRTRILVTHHMKLCLPKAKYTVILDEGLVAHAGLVEALKTAGKLTDILDSDESTDVEEGLLVDVIKPDAKRNRRQSEHRGQVAEETAKPPPRQFVQTEERERGSVKRAIYWSYMKASGGFSYWALIAMAFGLQECIVVGRTWFVKMWTSYYETGQNFMPSLTQFTIQQVHKAGHGIHVAMEEKSIGYWIGMYTVISLMICIVGSSRYYLVFYASLRASNTLFQDLTKTVLRAPLRWLDTVPMGRVLNRFSKDFETIDSRIANDVSSMVYNSLALVGVVAAGFFLTVYMVPLAATMLAISAIYASYYLSGAREVKRLESNSRSPIFEFFGSTLTGVATIRAFGKTEEYIEQMYQKIDHYSACTFYVWLFNHWVSYRLTLLGTFFILIVGIVVVGMPNTNASLAGFALSFAMGFSMNVIWFIRRYANVELDMNSMERIVEYTQIEIERQDGVVPPAHWPSQGRVEVTDLVVSYAPDLPPVLKGISFTVEPRQRLGVVGRTGAGKSSLTLALFQFIHASEGKILIDGLDTSKITLHDLRSRMAIIPQDPVLFSGTVRSNLDAFGEHTNEKLQEALERVHLIPSGSNSVASPSATESGTATSQPAKNSNPFSSLNSPISEGGLNLSQGQRQLLCLARAIVSRPKILVLDEATSAVDMHTEELIRESMNEEFKDCTTVVIAHRLATVVGYDRIMVLGEGKVVEFGTPWELLQKEDGAFSAMVRESGEEQGLRRMAREAARVLVEV</sequence>
<dbReference type="FunFam" id="1.20.1560.10:FF:000013">
    <property type="entry name" value="ABC transporter C family member 2"/>
    <property type="match status" value="1"/>
</dbReference>
<dbReference type="STRING" id="1051890.A0A3N4LJE2"/>
<dbReference type="FunFam" id="3.40.50.300:FF:000825">
    <property type="entry name" value="ABC bile acid transporter"/>
    <property type="match status" value="1"/>
</dbReference>
<feature type="transmembrane region" description="Helical" evidence="12">
    <location>
        <begin position="6"/>
        <end position="28"/>
    </location>
</feature>
<evidence type="ECO:0000256" key="11">
    <source>
        <dbReference type="SAM" id="MobiDB-lite"/>
    </source>
</evidence>
<comment type="subcellular location">
    <subcellularLocation>
        <location evidence="1">Membrane</location>
        <topology evidence="1">Multi-pass membrane protein</topology>
    </subcellularLocation>
</comment>
<keyword evidence="8 12" id="KW-1133">Transmembrane helix</keyword>
<feature type="transmembrane region" description="Helical" evidence="12">
    <location>
        <begin position="266"/>
        <end position="287"/>
    </location>
</feature>
<proteinExistence type="inferred from homology"/>
<dbReference type="CDD" id="cd03244">
    <property type="entry name" value="ABCC_MRP_domain2"/>
    <property type="match status" value="1"/>
</dbReference>
<evidence type="ECO:0000256" key="8">
    <source>
        <dbReference type="ARBA" id="ARBA00022989"/>
    </source>
</evidence>
<feature type="compositionally biased region" description="Basic and acidic residues" evidence="11">
    <location>
        <begin position="877"/>
        <end position="893"/>
    </location>
</feature>
<dbReference type="PROSITE" id="PS00211">
    <property type="entry name" value="ABC_TRANSPORTER_1"/>
    <property type="match status" value="1"/>
</dbReference>
<accession>A0A3N4LJE2</accession>
<evidence type="ECO:0000256" key="3">
    <source>
        <dbReference type="ARBA" id="ARBA00022448"/>
    </source>
</evidence>
<feature type="domain" description="ABC transporter" evidence="13">
    <location>
        <begin position="608"/>
        <end position="857"/>
    </location>
</feature>
<dbReference type="Pfam" id="PF00005">
    <property type="entry name" value="ABC_tran"/>
    <property type="match status" value="2"/>
</dbReference>
<comment type="similarity">
    <text evidence="2">Belongs to the ABC transporter superfamily. ABCC family. Conjugate transporter (TC 3.A.1.208) subfamily.</text>
</comment>
<reference evidence="15 16" key="1">
    <citation type="journal article" date="2018" name="Nat. Ecol. Evol.">
        <title>Pezizomycetes genomes reveal the molecular basis of ectomycorrhizal truffle lifestyle.</title>
        <authorList>
            <person name="Murat C."/>
            <person name="Payen T."/>
            <person name="Noel B."/>
            <person name="Kuo A."/>
            <person name="Morin E."/>
            <person name="Chen J."/>
            <person name="Kohler A."/>
            <person name="Krizsan K."/>
            <person name="Balestrini R."/>
            <person name="Da Silva C."/>
            <person name="Montanini B."/>
            <person name="Hainaut M."/>
            <person name="Levati E."/>
            <person name="Barry K.W."/>
            <person name="Belfiori B."/>
            <person name="Cichocki N."/>
            <person name="Clum A."/>
            <person name="Dockter R.B."/>
            <person name="Fauchery L."/>
            <person name="Guy J."/>
            <person name="Iotti M."/>
            <person name="Le Tacon F."/>
            <person name="Lindquist E.A."/>
            <person name="Lipzen A."/>
            <person name="Malagnac F."/>
            <person name="Mello A."/>
            <person name="Molinier V."/>
            <person name="Miyauchi S."/>
            <person name="Poulain J."/>
            <person name="Riccioni C."/>
            <person name="Rubini A."/>
            <person name="Sitrit Y."/>
            <person name="Splivallo R."/>
            <person name="Traeger S."/>
            <person name="Wang M."/>
            <person name="Zifcakova L."/>
            <person name="Wipf D."/>
            <person name="Zambonelli A."/>
            <person name="Paolocci F."/>
            <person name="Nowrousian M."/>
            <person name="Ottonello S."/>
            <person name="Baldrian P."/>
            <person name="Spatafora J.W."/>
            <person name="Henrissat B."/>
            <person name="Nagy L.G."/>
            <person name="Aury J.M."/>
            <person name="Wincker P."/>
            <person name="Grigoriev I.V."/>
            <person name="Bonfante P."/>
            <person name="Martin F.M."/>
        </authorList>
    </citation>
    <scope>NUCLEOTIDE SEQUENCE [LARGE SCALE GENOMIC DNA]</scope>
    <source>
        <strain evidence="15 16">ATCC MYA-4762</strain>
    </source>
</reference>
<dbReference type="CDD" id="cd03250">
    <property type="entry name" value="ABCC_MRP_domain1"/>
    <property type="match status" value="1"/>
</dbReference>
<dbReference type="Proteomes" id="UP000267821">
    <property type="component" value="Unassembled WGS sequence"/>
</dbReference>
<evidence type="ECO:0000259" key="14">
    <source>
        <dbReference type="PROSITE" id="PS50929"/>
    </source>
</evidence>
<evidence type="ECO:0000256" key="1">
    <source>
        <dbReference type="ARBA" id="ARBA00004141"/>
    </source>
</evidence>
<feature type="region of interest" description="Disordered" evidence="11">
    <location>
        <begin position="1387"/>
        <end position="1415"/>
    </location>
</feature>
<dbReference type="Gene3D" id="3.40.50.300">
    <property type="entry name" value="P-loop containing nucleotide triphosphate hydrolases"/>
    <property type="match status" value="2"/>
</dbReference>
<organism evidence="15 16">
    <name type="scientific">Terfezia boudieri ATCC MYA-4762</name>
    <dbReference type="NCBI Taxonomy" id="1051890"/>
    <lineage>
        <taxon>Eukaryota</taxon>
        <taxon>Fungi</taxon>
        <taxon>Dikarya</taxon>
        <taxon>Ascomycota</taxon>
        <taxon>Pezizomycotina</taxon>
        <taxon>Pezizomycetes</taxon>
        <taxon>Pezizales</taxon>
        <taxon>Pezizaceae</taxon>
        <taxon>Terfezia</taxon>
    </lineage>
</organism>
<feature type="domain" description="ABC transmembrane type-1" evidence="14">
    <location>
        <begin position="396"/>
        <end position="579"/>
    </location>
</feature>
<evidence type="ECO:0000256" key="7">
    <source>
        <dbReference type="ARBA" id="ARBA00022840"/>
    </source>
</evidence>
<evidence type="ECO:0000256" key="2">
    <source>
        <dbReference type="ARBA" id="ARBA00009726"/>
    </source>
</evidence>
<feature type="transmembrane region" description="Helical" evidence="12">
    <location>
        <begin position="307"/>
        <end position="331"/>
    </location>
</feature>
<feature type="transmembrane region" description="Helical" evidence="12">
    <location>
        <begin position="991"/>
        <end position="1015"/>
    </location>
</feature>
<keyword evidence="7" id="KW-0067">ATP-binding</keyword>
<dbReference type="GO" id="GO:0005737">
    <property type="term" value="C:cytoplasm"/>
    <property type="evidence" value="ECO:0007669"/>
    <property type="project" value="UniProtKB-ARBA"/>
</dbReference>
<dbReference type="FunFam" id="3.40.50.300:FF:000610">
    <property type="entry name" value="Multidrug resistance-associated ABC transporter"/>
    <property type="match status" value="1"/>
</dbReference>
<evidence type="ECO:0000259" key="13">
    <source>
        <dbReference type="PROSITE" id="PS50893"/>
    </source>
</evidence>
<keyword evidence="10" id="KW-0325">Glycoprotein</keyword>
<gene>
    <name evidence="15" type="ORF">L211DRAFT_827815</name>
</gene>
<dbReference type="Pfam" id="PF00664">
    <property type="entry name" value="ABC_membrane"/>
    <property type="match status" value="2"/>
</dbReference>
<dbReference type="GO" id="GO:0005524">
    <property type="term" value="F:ATP binding"/>
    <property type="evidence" value="ECO:0007669"/>
    <property type="project" value="UniProtKB-KW"/>
</dbReference>
<dbReference type="GO" id="GO:0016887">
    <property type="term" value="F:ATP hydrolysis activity"/>
    <property type="evidence" value="ECO:0007669"/>
    <property type="project" value="InterPro"/>
</dbReference>
<feature type="transmembrane region" description="Helical" evidence="12">
    <location>
        <begin position="1078"/>
        <end position="1111"/>
    </location>
</feature>
<keyword evidence="16" id="KW-1185">Reference proteome</keyword>
<dbReference type="SUPFAM" id="SSF90123">
    <property type="entry name" value="ABC transporter transmembrane region"/>
    <property type="match status" value="2"/>
</dbReference>